<organism evidence="10 11">
    <name type="scientific">Candidatus Enterococcus testudinis</name>
    <dbReference type="NCBI Taxonomy" id="1834191"/>
    <lineage>
        <taxon>Bacteria</taxon>
        <taxon>Bacillati</taxon>
        <taxon>Bacillota</taxon>
        <taxon>Bacilli</taxon>
        <taxon>Lactobacillales</taxon>
        <taxon>Enterococcaceae</taxon>
        <taxon>Enterococcus</taxon>
    </lineage>
</organism>
<accession>A0A242A629</accession>
<dbReference type="Pfam" id="PF16916">
    <property type="entry name" value="ZT_dimer"/>
    <property type="match status" value="1"/>
</dbReference>
<dbReference type="SUPFAM" id="SSF161111">
    <property type="entry name" value="Cation efflux protein transmembrane domain-like"/>
    <property type="match status" value="1"/>
</dbReference>
<keyword evidence="6 7" id="KW-0472">Membrane</keyword>
<evidence type="ECO:0000259" key="8">
    <source>
        <dbReference type="Pfam" id="PF01545"/>
    </source>
</evidence>
<keyword evidence="3" id="KW-0813">Transport</keyword>
<dbReference type="InterPro" id="IPR027470">
    <property type="entry name" value="Cation_efflux_CTD"/>
</dbReference>
<dbReference type="NCBIfam" id="TIGR01297">
    <property type="entry name" value="CDF"/>
    <property type="match status" value="1"/>
</dbReference>
<dbReference type="InterPro" id="IPR027469">
    <property type="entry name" value="Cation_efflux_TMD_sf"/>
</dbReference>
<dbReference type="SUPFAM" id="SSF160240">
    <property type="entry name" value="Cation efflux protein cytoplasmic domain-like"/>
    <property type="match status" value="1"/>
</dbReference>
<dbReference type="Gene3D" id="3.30.70.1350">
    <property type="entry name" value="Cation efflux protein, cytoplasmic domain"/>
    <property type="match status" value="1"/>
</dbReference>
<evidence type="ECO:0000256" key="4">
    <source>
        <dbReference type="ARBA" id="ARBA00022692"/>
    </source>
</evidence>
<dbReference type="PANTHER" id="PTHR43840">
    <property type="entry name" value="MITOCHONDRIAL METAL TRANSPORTER 1-RELATED"/>
    <property type="match status" value="1"/>
</dbReference>
<comment type="caution">
    <text evidence="10">The sequence shown here is derived from an EMBL/GenBank/DDBJ whole genome shotgun (WGS) entry which is preliminary data.</text>
</comment>
<feature type="transmembrane region" description="Helical" evidence="7">
    <location>
        <begin position="184"/>
        <end position="204"/>
    </location>
</feature>
<dbReference type="InterPro" id="IPR050291">
    <property type="entry name" value="CDF_Transporter"/>
</dbReference>
<sequence length="380" mass="42836">MAGFWKRHKQENDSYDRTSIGLTAGWLGLGSNLVLFIGKFLIGLSAGSVSIMADAINSLTDSASSLLTLVGFRIAGKPADSEHPYGHARFETISGFVVSLLITFVGGQFLLSSINKIMTPENIRLSPILFIVLILSIGIKVWQGSMYRSLAKKINSATLQASGQDSINDVVTTTAVLLSATVEWLTGLRIDGYVGLLIALYILYNGIQMIRNFINELLGSRPTETELAEMEERLASYQTILGFHDLLVHNYGPSNRFASVHIEVDDTWTLNQAHQVIDQIEHDFYKQLRVELVCHLDPVPIHDAHYRRLKKTTKKVVRQVDPQLRMHDFRVTDQTIYFDLVIPNEAAYRDDDIRYLLQEKMTKEVGNYVVEITFDHSYLL</sequence>
<dbReference type="OrthoDB" id="9806522at2"/>
<evidence type="ECO:0000313" key="11">
    <source>
        <dbReference type="Proteomes" id="UP000195043"/>
    </source>
</evidence>
<feature type="transmembrane region" description="Helical" evidence="7">
    <location>
        <begin position="123"/>
        <end position="142"/>
    </location>
</feature>
<dbReference type="EMBL" id="NGKU01000001">
    <property type="protein sequence ID" value="OTN76497.1"/>
    <property type="molecule type" value="Genomic_DNA"/>
</dbReference>
<dbReference type="RefSeq" id="WP_086274445.1">
    <property type="nucleotide sequence ID" value="NZ_NGKU01000001.1"/>
</dbReference>
<dbReference type="AlphaFoldDB" id="A0A242A629"/>
<dbReference type="STRING" id="1834191.A5886_001574"/>
<dbReference type="FunFam" id="1.20.1510.10:FF:000006">
    <property type="entry name" value="Divalent cation efflux transporter"/>
    <property type="match status" value="1"/>
</dbReference>
<dbReference type="PANTHER" id="PTHR43840:SF50">
    <property type="entry name" value="MANGANESE EFFLUX SYSTEM PROTEIN MNES"/>
    <property type="match status" value="1"/>
</dbReference>
<dbReference type="Pfam" id="PF01545">
    <property type="entry name" value="Cation_efflux"/>
    <property type="match status" value="1"/>
</dbReference>
<keyword evidence="5 7" id="KW-1133">Transmembrane helix</keyword>
<dbReference type="InterPro" id="IPR002524">
    <property type="entry name" value="Cation_efflux"/>
</dbReference>
<dbReference type="InterPro" id="IPR036837">
    <property type="entry name" value="Cation_efflux_CTD_sf"/>
</dbReference>
<evidence type="ECO:0000313" key="10">
    <source>
        <dbReference type="EMBL" id="OTN76497.1"/>
    </source>
</evidence>
<feature type="domain" description="Cation efflux protein cytoplasmic" evidence="9">
    <location>
        <begin position="222"/>
        <end position="298"/>
    </location>
</feature>
<name>A0A242A629_9ENTE</name>
<evidence type="ECO:0000256" key="5">
    <source>
        <dbReference type="ARBA" id="ARBA00022989"/>
    </source>
</evidence>
<dbReference type="GO" id="GO:0008324">
    <property type="term" value="F:monoatomic cation transmembrane transporter activity"/>
    <property type="evidence" value="ECO:0007669"/>
    <property type="project" value="InterPro"/>
</dbReference>
<evidence type="ECO:0000256" key="3">
    <source>
        <dbReference type="ARBA" id="ARBA00022448"/>
    </source>
</evidence>
<evidence type="ECO:0000256" key="7">
    <source>
        <dbReference type="SAM" id="Phobius"/>
    </source>
</evidence>
<protein>
    <submittedName>
        <fullName evidence="10">Uncharacterized protein</fullName>
    </submittedName>
</protein>
<gene>
    <name evidence="10" type="ORF">A5886_001574</name>
</gene>
<dbReference type="Proteomes" id="UP000195043">
    <property type="component" value="Unassembled WGS sequence"/>
</dbReference>
<evidence type="ECO:0000256" key="1">
    <source>
        <dbReference type="ARBA" id="ARBA00004141"/>
    </source>
</evidence>
<proteinExistence type="inferred from homology"/>
<dbReference type="GO" id="GO:0016020">
    <property type="term" value="C:membrane"/>
    <property type="evidence" value="ECO:0007669"/>
    <property type="project" value="UniProtKB-SubCell"/>
</dbReference>
<dbReference type="InterPro" id="IPR058533">
    <property type="entry name" value="Cation_efflux_TM"/>
</dbReference>
<feature type="transmembrane region" description="Helical" evidence="7">
    <location>
        <begin position="93"/>
        <end position="111"/>
    </location>
</feature>
<evidence type="ECO:0000256" key="6">
    <source>
        <dbReference type="ARBA" id="ARBA00023136"/>
    </source>
</evidence>
<keyword evidence="11" id="KW-1185">Reference proteome</keyword>
<comment type="subcellular location">
    <subcellularLocation>
        <location evidence="1">Membrane</location>
        <topology evidence="1">Multi-pass membrane protein</topology>
    </subcellularLocation>
</comment>
<comment type="similarity">
    <text evidence="2">Belongs to the cation diffusion facilitator (CDF) transporter (TC 2.A.4) family.</text>
</comment>
<evidence type="ECO:0000256" key="2">
    <source>
        <dbReference type="ARBA" id="ARBA00008114"/>
    </source>
</evidence>
<evidence type="ECO:0000259" key="9">
    <source>
        <dbReference type="Pfam" id="PF16916"/>
    </source>
</evidence>
<feature type="transmembrane region" description="Helical" evidence="7">
    <location>
        <begin position="20"/>
        <end position="42"/>
    </location>
</feature>
<reference evidence="10 11" key="1">
    <citation type="submission" date="2017-05" db="EMBL/GenBank/DDBJ databases">
        <title>The Genome Sequence of Enterococcus sp. 8G7_MSG3316.</title>
        <authorList>
            <consortium name="The Broad Institute Genomics Platform"/>
            <consortium name="The Broad Institute Genomic Center for Infectious Diseases"/>
            <person name="Earl A."/>
            <person name="Manson A."/>
            <person name="Schwartman J."/>
            <person name="Gilmore M."/>
            <person name="Abouelleil A."/>
            <person name="Cao P."/>
            <person name="Chapman S."/>
            <person name="Cusick C."/>
            <person name="Shea T."/>
            <person name="Young S."/>
            <person name="Neafsey D."/>
            <person name="Nusbaum C."/>
            <person name="Birren B."/>
        </authorList>
    </citation>
    <scope>NUCLEOTIDE SEQUENCE [LARGE SCALE GENOMIC DNA]</scope>
    <source>
        <strain evidence="10 11">8G7_MSG3316</strain>
    </source>
</reference>
<dbReference type="Gene3D" id="1.20.1510.10">
    <property type="entry name" value="Cation efflux protein transmembrane domain"/>
    <property type="match status" value="1"/>
</dbReference>
<feature type="domain" description="Cation efflux protein transmembrane" evidence="8">
    <location>
        <begin position="27"/>
        <end position="218"/>
    </location>
</feature>
<keyword evidence="4 7" id="KW-0812">Transmembrane</keyword>